<gene>
    <name evidence="1" type="ORF">LCGC14_2518490</name>
</gene>
<proteinExistence type="predicted"/>
<evidence type="ECO:0000313" key="1">
    <source>
        <dbReference type="EMBL" id="KKL14165.1"/>
    </source>
</evidence>
<reference evidence="1" key="1">
    <citation type="journal article" date="2015" name="Nature">
        <title>Complex archaea that bridge the gap between prokaryotes and eukaryotes.</title>
        <authorList>
            <person name="Spang A."/>
            <person name="Saw J.H."/>
            <person name="Jorgensen S.L."/>
            <person name="Zaremba-Niedzwiedzka K."/>
            <person name="Martijn J."/>
            <person name="Lind A.E."/>
            <person name="van Eijk R."/>
            <person name="Schleper C."/>
            <person name="Guy L."/>
            <person name="Ettema T.J."/>
        </authorList>
    </citation>
    <scope>NUCLEOTIDE SEQUENCE</scope>
</reference>
<organism evidence="1">
    <name type="scientific">marine sediment metagenome</name>
    <dbReference type="NCBI Taxonomy" id="412755"/>
    <lineage>
        <taxon>unclassified sequences</taxon>
        <taxon>metagenomes</taxon>
        <taxon>ecological metagenomes</taxon>
    </lineage>
</organism>
<protein>
    <submittedName>
        <fullName evidence="1">Uncharacterized protein</fullName>
    </submittedName>
</protein>
<feature type="non-terminal residue" evidence="1">
    <location>
        <position position="1"/>
    </location>
</feature>
<sequence length="492" mass="56699">SVDPSKLEMPFERAIVVPMSLAILQTRMTGLMSIFGNRVPMIQIDGRGPEDVKPAKLFEAVIDYDGQQTQAYLAIYGLLQDSEKYGIGIMHDTWEQEPGWVFKPSMLMNNPVARNFLRSIGFPLLRDKEWGTLSEFNRWEPVDPFFFWPDPRVPNSDVKNMEFIGHRNFRSFTWLLERKIENGGPFFNIDQLPRAVQEGRKSEQRSRDRFIRKQFGLTEKADEKDRGFYALDHIQIKLIPKEWKLSTESRPEIWWFTLADEFVLIRAHRSRHEHGQFTYSVGEPNYDPHTLSNPGTMENLDGLQRLMNWLFASHLENVRKILNDAMIYGPTFIEEADLLNPGPARHIRLTQKAEELMLSGRLSLPQILFQLPITDVTRGHLADMEIILDMAERLAATNEIAMGQTARKKKTLGEIQRVVASQSARISTVARLMDSQVIRPVIQRSIANRQQFTSIQQYFRIAGEAAKESDIEQVMVSRDDLQGNFNYIANSG</sequence>
<feature type="non-terminal residue" evidence="1">
    <location>
        <position position="492"/>
    </location>
</feature>
<dbReference type="AlphaFoldDB" id="A0A0F9AXJ0"/>
<dbReference type="EMBL" id="LAZR01040567">
    <property type="protein sequence ID" value="KKL14165.1"/>
    <property type="molecule type" value="Genomic_DNA"/>
</dbReference>
<comment type="caution">
    <text evidence="1">The sequence shown here is derived from an EMBL/GenBank/DDBJ whole genome shotgun (WGS) entry which is preliminary data.</text>
</comment>
<accession>A0A0F9AXJ0</accession>
<name>A0A0F9AXJ0_9ZZZZ</name>